<dbReference type="PROSITE" id="PS50110">
    <property type="entry name" value="RESPONSE_REGULATORY"/>
    <property type="match status" value="1"/>
</dbReference>
<reference evidence="5 6" key="2">
    <citation type="journal article" date="2012" name="Stand. Genomic Sci.">
        <title>Complete genome sequence of Thauera aminoaromatica strain MZ1T.</title>
        <authorList>
            <person name="Jiang K."/>
            <person name="Sanseverino J."/>
            <person name="Chauhan A."/>
            <person name="Lucas S."/>
            <person name="Copeland A."/>
            <person name="Lapidus A."/>
            <person name="Del Rio T.G."/>
            <person name="Dalin E."/>
            <person name="Tice H."/>
            <person name="Bruce D."/>
            <person name="Goodwin L."/>
            <person name="Pitluck S."/>
            <person name="Sims D."/>
            <person name="Brettin T."/>
            <person name="Detter J.C."/>
            <person name="Han C."/>
            <person name="Chang Y.J."/>
            <person name="Larimer F."/>
            <person name="Land M."/>
            <person name="Hauser L."/>
            <person name="Kyrpides N.C."/>
            <person name="Mikhailova N."/>
            <person name="Moser S."/>
            <person name="Jegier P."/>
            <person name="Close D."/>
            <person name="Debruyn J.M."/>
            <person name="Wang Y."/>
            <person name="Layton A.C."/>
            <person name="Allen M.S."/>
            <person name="Sayler G.S."/>
        </authorList>
    </citation>
    <scope>NUCLEOTIDE SEQUENCE [LARGE SCALE GENOMIC DNA]</scope>
    <source>
        <strain evidence="5 6">MZ1T</strain>
    </source>
</reference>
<dbReference type="InterPro" id="IPR029787">
    <property type="entry name" value="Nucleotide_cyclase"/>
</dbReference>
<evidence type="ECO:0000259" key="4">
    <source>
        <dbReference type="PROSITE" id="PS50887"/>
    </source>
</evidence>
<dbReference type="Gene3D" id="3.40.50.2300">
    <property type="match status" value="1"/>
</dbReference>
<dbReference type="Gene3D" id="3.30.70.270">
    <property type="match status" value="1"/>
</dbReference>
<dbReference type="Pfam" id="PF00990">
    <property type="entry name" value="GGDEF"/>
    <property type="match status" value="1"/>
</dbReference>
<gene>
    <name evidence="5" type="ordered locus">Tmz1t_1846</name>
</gene>
<name>C4ZM84_THASP</name>
<dbReference type="GO" id="GO:0000160">
    <property type="term" value="P:phosphorelay signal transduction system"/>
    <property type="evidence" value="ECO:0007669"/>
    <property type="project" value="InterPro"/>
</dbReference>
<dbReference type="SUPFAM" id="SSF52172">
    <property type="entry name" value="CheY-like"/>
    <property type="match status" value="1"/>
</dbReference>
<keyword evidence="6" id="KW-1185">Reference proteome</keyword>
<feature type="domain" description="GGDEF" evidence="4">
    <location>
        <begin position="185"/>
        <end position="312"/>
    </location>
</feature>
<dbReference type="AlphaFoldDB" id="C4ZM84"/>
<dbReference type="InterPro" id="IPR011006">
    <property type="entry name" value="CheY-like_superfamily"/>
</dbReference>
<dbReference type="SMART" id="SM00267">
    <property type="entry name" value="GGDEF"/>
    <property type="match status" value="1"/>
</dbReference>
<protein>
    <submittedName>
        <fullName evidence="5">Response regulator receiver modulated diguanylate cyclase/phosphodiesterase</fullName>
    </submittedName>
</protein>
<dbReference type="EMBL" id="CP001281">
    <property type="protein sequence ID" value="ACK54598.1"/>
    <property type="molecule type" value="Genomic_DNA"/>
</dbReference>
<sequence>MTDRVPMQVDADILIVDDNPANVELLLALLEDAGYLRLEGITDPRRVAARVAEHAPDLILLDVRMPHLNGLELMERLSAGGAEAPAVIILTAQIDDATRYRALELGARDFLTKPFDQVEVLQRIRNVLHMQRLMKERAERAELLEALVAERTQELVARARHDPLTGLPNRLSLLDELGAWLAARRDAAVLFLSIEGMDEVSRLHGFGVADELARAAARRLRECVPEGFLAVWNSTQWVLLCDCAPARGATGALAERLLAGFRPPVEVEHMRLHLGLRIGIAAEADERSPEQLVRMAALALPAGEGQWQAYEAELETRMQRRNGIREALRGAVGRDEFSLVYQPKVELCSGDIVGVEALLRWDSSAYGRVSPAEFVPIAEASGEILAIGGWVVRAALATLRRWREARRVADVFGMAINVSTQQLMQPDFAERLVAEVEASGVPPAALELEVTESGLMQDMALAARHLDHLARAGFRIAIDDFGTGHSSLAYLKALPVSVLKIDRAFIRELHANPADQRLTGTVIDMARHFEFITVAEGVEQEAQLERLIDMGCDLVQGFMFAPPLKEDALFRLMKTGFAHMPVFGGAVA</sequence>
<dbReference type="SMART" id="SM00052">
    <property type="entry name" value="EAL"/>
    <property type="match status" value="1"/>
</dbReference>
<dbReference type="SUPFAM" id="SSF141868">
    <property type="entry name" value="EAL domain-like"/>
    <property type="match status" value="1"/>
</dbReference>
<feature type="domain" description="EAL" evidence="3">
    <location>
        <begin position="321"/>
        <end position="577"/>
    </location>
</feature>
<reference evidence="6" key="1">
    <citation type="submission" date="2009-05" db="EMBL/GenBank/DDBJ databases">
        <title>Complete sequence of chromosome of Thauera sp. MZ1T.</title>
        <authorList>
            <consortium name="US DOE Joint Genome Institute"/>
            <person name="Lucas S."/>
            <person name="Copeland A."/>
            <person name="Lapidus A."/>
            <person name="Glavina del Rio T."/>
            <person name="Dalin E."/>
            <person name="Tice H."/>
            <person name="Bruce D."/>
            <person name="Goodwin L."/>
            <person name="Pitluck S."/>
            <person name="Sims D."/>
            <person name="Brettin T."/>
            <person name="Detter J.C."/>
            <person name="Han C."/>
            <person name="Larimer F."/>
            <person name="Land M."/>
            <person name="Hauser L."/>
            <person name="Kyrpides N."/>
            <person name="Mikhailova N."/>
            <person name="Sayler G.S."/>
        </authorList>
    </citation>
    <scope>NUCLEOTIDE SEQUENCE [LARGE SCALE GENOMIC DNA]</scope>
    <source>
        <strain evidence="6">MZ1T</strain>
    </source>
</reference>
<dbReference type="Proteomes" id="UP000002186">
    <property type="component" value="Chromosome"/>
</dbReference>
<dbReference type="eggNOG" id="COG3437">
    <property type="taxonomic scope" value="Bacteria"/>
</dbReference>
<evidence type="ECO:0000313" key="5">
    <source>
        <dbReference type="EMBL" id="ACK54598.1"/>
    </source>
</evidence>
<dbReference type="SMART" id="SM00448">
    <property type="entry name" value="REC"/>
    <property type="match status" value="1"/>
</dbReference>
<dbReference type="PROSITE" id="PS50887">
    <property type="entry name" value="GGDEF"/>
    <property type="match status" value="1"/>
</dbReference>
<dbReference type="Pfam" id="PF00072">
    <property type="entry name" value="Response_reg"/>
    <property type="match status" value="1"/>
</dbReference>
<dbReference type="Gene3D" id="3.20.20.450">
    <property type="entry name" value="EAL domain"/>
    <property type="match status" value="1"/>
</dbReference>
<dbReference type="GO" id="GO:0071111">
    <property type="term" value="F:cyclic-guanylate-specific phosphodiesterase activity"/>
    <property type="evidence" value="ECO:0007669"/>
    <property type="project" value="InterPro"/>
</dbReference>
<organism evidence="5 6">
    <name type="scientific">Thauera aminoaromatica</name>
    <dbReference type="NCBI Taxonomy" id="164330"/>
    <lineage>
        <taxon>Bacteria</taxon>
        <taxon>Pseudomonadati</taxon>
        <taxon>Pseudomonadota</taxon>
        <taxon>Betaproteobacteria</taxon>
        <taxon>Rhodocyclales</taxon>
        <taxon>Zoogloeaceae</taxon>
        <taxon>Thauera</taxon>
    </lineage>
</organism>
<dbReference type="eggNOG" id="COG5001">
    <property type="taxonomic scope" value="Bacteria"/>
</dbReference>
<dbReference type="CDD" id="cd01948">
    <property type="entry name" value="EAL"/>
    <property type="match status" value="1"/>
</dbReference>
<dbReference type="HOGENOM" id="CLU_000445_70_50_4"/>
<keyword evidence="1" id="KW-0597">Phosphoprotein</keyword>
<proteinExistence type="predicted"/>
<evidence type="ECO:0000259" key="2">
    <source>
        <dbReference type="PROSITE" id="PS50110"/>
    </source>
</evidence>
<evidence type="ECO:0000313" key="6">
    <source>
        <dbReference type="Proteomes" id="UP000002186"/>
    </source>
</evidence>
<evidence type="ECO:0000259" key="3">
    <source>
        <dbReference type="PROSITE" id="PS50883"/>
    </source>
</evidence>
<dbReference type="STRING" id="85643.Tmz1t_1846"/>
<accession>C4ZM84</accession>
<dbReference type="KEGG" id="tmz:Tmz1t_1846"/>
<evidence type="ECO:0000256" key="1">
    <source>
        <dbReference type="PROSITE-ProRule" id="PRU00169"/>
    </source>
</evidence>
<dbReference type="InterPro" id="IPR043128">
    <property type="entry name" value="Rev_trsase/Diguanyl_cyclase"/>
</dbReference>
<dbReference type="Pfam" id="PF00563">
    <property type="entry name" value="EAL"/>
    <property type="match status" value="1"/>
</dbReference>
<dbReference type="PROSITE" id="PS50883">
    <property type="entry name" value="EAL"/>
    <property type="match status" value="1"/>
</dbReference>
<dbReference type="PANTHER" id="PTHR33121">
    <property type="entry name" value="CYCLIC DI-GMP PHOSPHODIESTERASE PDEF"/>
    <property type="match status" value="1"/>
</dbReference>
<dbReference type="RefSeq" id="WP_012585218.1">
    <property type="nucleotide sequence ID" value="NC_011662.2"/>
</dbReference>
<feature type="modified residue" description="4-aspartylphosphate" evidence="1">
    <location>
        <position position="62"/>
    </location>
</feature>
<dbReference type="InterPro" id="IPR035919">
    <property type="entry name" value="EAL_sf"/>
</dbReference>
<dbReference type="PANTHER" id="PTHR33121:SF70">
    <property type="entry name" value="SIGNALING PROTEIN YKOW"/>
    <property type="match status" value="1"/>
</dbReference>
<dbReference type="SUPFAM" id="SSF55073">
    <property type="entry name" value="Nucleotide cyclase"/>
    <property type="match status" value="1"/>
</dbReference>
<dbReference type="InterPro" id="IPR001633">
    <property type="entry name" value="EAL_dom"/>
</dbReference>
<feature type="domain" description="Response regulatory" evidence="2">
    <location>
        <begin position="12"/>
        <end position="128"/>
    </location>
</feature>
<dbReference type="InterPro" id="IPR000160">
    <property type="entry name" value="GGDEF_dom"/>
</dbReference>
<dbReference type="InterPro" id="IPR001789">
    <property type="entry name" value="Sig_transdc_resp-reg_receiver"/>
</dbReference>
<dbReference type="InterPro" id="IPR050706">
    <property type="entry name" value="Cyclic-di-GMP_PDE-like"/>
</dbReference>